<gene>
    <name evidence="2" type="ORF">Q4Q39_07885</name>
</gene>
<feature type="domain" description="DUF4296" evidence="1">
    <location>
        <begin position="28"/>
        <end position="107"/>
    </location>
</feature>
<sequence length="184" mass="21623">MIFKRLTIYLSILIVISACHDLEKPKKPDNLISKEKMVDILIDAKIISLANPVNRKIMEDHGVKFNTYVYDKHNIDSLQFALSNEYYAFYIKDYEEIFLKVKDSLEILKVKFKDEEEKERIEAEKRKEDSLIVAFTEKDSTSLLKIRDSLKVLSIKDSITEMLIDRRLEEIRTVIDSISDKDSR</sequence>
<protein>
    <submittedName>
        <fullName evidence="2">DUF4296 domain-containing protein</fullName>
    </submittedName>
</protein>
<dbReference type="Pfam" id="PF14129">
    <property type="entry name" value="DUF4296"/>
    <property type="match status" value="1"/>
</dbReference>
<dbReference type="RefSeq" id="WP_303281862.1">
    <property type="nucleotide sequence ID" value="NZ_BAABCZ010000005.1"/>
</dbReference>
<dbReference type="PROSITE" id="PS51257">
    <property type="entry name" value="PROKAR_LIPOPROTEIN"/>
    <property type="match status" value="1"/>
</dbReference>
<accession>A0ABT8X064</accession>
<evidence type="ECO:0000313" key="3">
    <source>
        <dbReference type="Proteomes" id="UP001176891"/>
    </source>
</evidence>
<reference evidence="2" key="1">
    <citation type="submission" date="2023-07" db="EMBL/GenBank/DDBJ databases">
        <title>Two novel species in the genus Flavivirga.</title>
        <authorList>
            <person name="Kwon K."/>
        </authorList>
    </citation>
    <scope>NUCLEOTIDE SEQUENCE</scope>
    <source>
        <strain evidence="2">KACC 14157</strain>
    </source>
</reference>
<proteinExistence type="predicted"/>
<dbReference type="Proteomes" id="UP001176891">
    <property type="component" value="Unassembled WGS sequence"/>
</dbReference>
<organism evidence="2 3">
    <name type="scientific">Flavivirga amylovorans</name>
    <dbReference type="NCBI Taxonomy" id="870486"/>
    <lineage>
        <taxon>Bacteria</taxon>
        <taxon>Pseudomonadati</taxon>
        <taxon>Bacteroidota</taxon>
        <taxon>Flavobacteriia</taxon>
        <taxon>Flavobacteriales</taxon>
        <taxon>Flavobacteriaceae</taxon>
        <taxon>Flavivirga</taxon>
    </lineage>
</organism>
<keyword evidence="3" id="KW-1185">Reference proteome</keyword>
<dbReference type="EMBL" id="JAUOEM010000002">
    <property type="protein sequence ID" value="MDO5987313.1"/>
    <property type="molecule type" value="Genomic_DNA"/>
</dbReference>
<comment type="caution">
    <text evidence="2">The sequence shown here is derived from an EMBL/GenBank/DDBJ whole genome shotgun (WGS) entry which is preliminary data.</text>
</comment>
<evidence type="ECO:0000313" key="2">
    <source>
        <dbReference type="EMBL" id="MDO5987313.1"/>
    </source>
</evidence>
<name>A0ABT8X064_9FLAO</name>
<dbReference type="InterPro" id="IPR025381">
    <property type="entry name" value="DUF4296"/>
</dbReference>
<evidence type="ECO:0000259" key="1">
    <source>
        <dbReference type="Pfam" id="PF14129"/>
    </source>
</evidence>